<name>A0AAE0E496_9ROSI</name>
<dbReference type="PANTHER" id="PTHR33116">
    <property type="entry name" value="REVERSE TRANSCRIPTASE ZINC-BINDING DOMAIN-CONTAINING PROTEIN-RELATED-RELATED"/>
    <property type="match status" value="1"/>
</dbReference>
<dbReference type="InterPro" id="IPR026960">
    <property type="entry name" value="RVT-Znf"/>
</dbReference>
<evidence type="ECO:0000313" key="3">
    <source>
        <dbReference type="EMBL" id="KAK3207132.1"/>
    </source>
</evidence>
<comment type="caution">
    <text evidence="3">The sequence shown here is derived from an EMBL/GenBank/DDBJ whole genome shotgun (WGS) entry which is preliminary data.</text>
</comment>
<feature type="domain" description="Reverse transcriptase zinc-binding" evidence="2">
    <location>
        <begin position="401"/>
        <end position="453"/>
    </location>
</feature>
<feature type="domain" description="RNase H type-1" evidence="1">
    <location>
        <begin position="559"/>
        <end position="653"/>
    </location>
</feature>
<dbReference type="InterPro" id="IPR002156">
    <property type="entry name" value="RNaseH_domain"/>
</dbReference>
<dbReference type="EMBL" id="JANJYJ010000006">
    <property type="protein sequence ID" value="KAK3207132.1"/>
    <property type="molecule type" value="Genomic_DNA"/>
</dbReference>
<sequence>MEECCNGGAIAVSLCLVGKVLSRKKSIARDRNSKFFHTKASTRKRKNTISCFLDDRGKRFEDDEGIVDTVCSYFSFLFSSTNPSKDDLNLASSGISHRLKFELPNIRSHSQSAFVPASVESCGDIKNVLDVYERGSGQQVNMQKSCTTFSHSTSEVLRVQILGLLELEEVQAFDKYLGLPTLVGKSKRKTFNEVKEKVWKRLRSCEGNLFSMRGKEILIKAIAHAIPTYSMSIFQIPISLCKELCSLIRNFWWASKERKKKISWVKWETLCLPKSVGGMGFTNLGLFNQALVAKQAWMLAVVECSLVAQVMKAKYFRNEEFLSVRLKPEWQTRISVADLPDDSRQQWNIETLNQVFLEVDKEAILKIPLSCRRMPDKLIWHYDKRGSYRVNSGYQVALGNKIFVWRVCNNAIPSLTNLFRRKIVDDLMCLRCEKAKELVEHALLWCRKGKEVWSKSVFWCLISNMKGSNLQDVLSIVFSKTQRDDLAFFCVVLWCLWWERNCFGHKGIIRTIEEIINWTASFLNEFQNTCTTLKPMTVPTLTVSQVCWLPPPSCFLKLNSDVAVKSGVNHIGVGVAIRGWEGNIVAALSKSFVWFFEPELGEFWSVREGLLLAKRLDLKIDWVELDAVNVATAVNDVSANYGLAGVVLDDIKTL</sequence>
<dbReference type="GO" id="GO:0004523">
    <property type="term" value="F:RNA-DNA hybrid ribonuclease activity"/>
    <property type="evidence" value="ECO:0007669"/>
    <property type="project" value="InterPro"/>
</dbReference>
<protein>
    <recommendedName>
        <fullName evidence="5">RNase H type-1 domain-containing protein</fullName>
    </recommendedName>
</protein>
<accession>A0AAE0E496</accession>
<evidence type="ECO:0008006" key="5">
    <source>
        <dbReference type="Google" id="ProtNLM"/>
    </source>
</evidence>
<dbReference type="PANTHER" id="PTHR33116:SF86">
    <property type="entry name" value="REVERSE TRANSCRIPTASE DOMAIN-CONTAINING PROTEIN"/>
    <property type="match status" value="1"/>
</dbReference>
<dbReference type="Proteomes" id="UP001281410">
    <property type="component" value="Unassembled WGS sequence"/>
</dbReference>
<reference evidence="3" key="1">
    <citation type="journal article" date="2023" name="Plant J.">
        <title>Genome sequences and population genomics provide insights into the demographic history, inbreeding, and mutation load of two 'living fossil' tree species of Dipteronia.</title>
        <authorList>
            <person name="Feng Y."/>
            <person name="Comes H.P."/>
            <person name="Chen J."/>
            <person name="Zhu S."/>
            <person name="Lu R."/>
            <person name="Zhang X."/>
            <person name="Li P."/>
            <person name="Qiu J."/>
            <person name="Olsen K.M."/>
            <person name="Qiu Y."/>
        </authorList>
    </citation>
    <scope>NUCLEOTIDE SEQUENCE</scope>
    <source>
        <strain evidence="3">NBL</strain>
    </source>
</reference>
<keyword evidence="4" id="KW-1185">Reference proteome</keyword>
<dbReference type="Pfam" id="PF13966">
    <property type="entry name" value="zf-RVT"/>
    <property type="match status" value="1"/>
</dbReference>
<evidence type="ECO:0000259" key="2">
    <source>
        <dbReference type="Pfam" id="PF13966"/>
    </source>
</evidence>
<proteinExistence type="predicted"/>
<gene>
    <name evidence="3" type="ORF">Dsin_021178</name>
</gene>
<organism evidence="3 4">
    <name type="scientific">Dipteronia sinensis</name>
    <dbReference type="NCBI Taxonomy" id="43782"/>
    <lineage>
        <taxon>Eukaryota</taxon>
        <taxon>Viridiplantae</taxon>
        <taxon>Streptophyta</taxon>
        <taxon>Embryophyta</taxon>
        <taxon>Tracheophyta</taxon>
        <taxon>Spermatophyta</taxon>
        <taxon>Magnoliopsida</taxon>
        <taxon>eudicotyledons</taxon>
        <taxon>Gunneridae</taxon>
        <taxon>Pentapetalae</taxon>
        <taxon>rosids</taxon>
        <taxon>malvids</taxon>
        <taxon>Sapindales</taxon>
        <taxon>Sapindaceae</taxon>
        <taxon>Hippocastanoideae</taxon>
        <taxon>Acereae</taxon>
        <taxon>Dipteronia</taxon>
    </lineage>
</organism>
<dbReference type="Pfam" id="PF13456">
    <property type="entry name" value="RVT_3"/>
    <property type="match status" value="1"/>
</dbReference>
<evidence type="ECO:0000313" key="4">
    <source>
        <dbReference type="Proteomes" id="UP001281410"/>
    </source>
</evidence>
<dbReference type="AlphaFoldDB" id="A0AAE0E496"/>
<evidence type="ECO:0000259" key="1">
    <source>
        <dbReference type="Pfam" id="PF13456"/>
    </source>
</evidence>
<dbReference type="GO" id="GO:0003676">
    <property type="term" value="F:nucleic acid binding"/>
    <property type="evidence" value="ECO:0007669"/>
    <property type="project" value="InterPro"/>
</dbReference>